<keyword evidence="1" id="KW-1133">Transmembrane helix</keyword>
<accession>A0ABR8VQR4</accession>
<organism evidence="2 3">
    <name type="scientific">Bacillus norwichensis</name>
    <dbReference type="NCBI Taxonomy" id="2762217"/>
    <lineage>
        <taxon>Bacteria</taxon>
        <taxon>Bacillati</taxon>
        <taxon>Bacillota</taxon>
        <taxon>Bacilli</taxon>
        <taxon>Bacillales</taxon>
        <taxon>Bacillaceae</taxon>
        <taxon>Bacillus</taxon>
    </lineage>
</organism>
<protein>
    <recommendedName>
        <fullName evidence="4">YesK-like protein</fullName>
    </recommendedName>
</protein>
<evidence type="ECO:0000256" key="1">
    <source>
        <dbReference type="SAM" id="Phobius"/>
    </source>
</evidence>
<evidence type="ECO:0000313" key="3">
    <source>
        <dbReference type="Proteomes" id="UP000648182"/>
    </source>
</evidence>
<feature type="transmembrane region" description="Helical" evidence="1">
    <location>
        <begin position="26"/>
        <end position="48"/>
    </location>
</feature>
<keyword evidence="1" id="KW-0812">Transmembrane</keyword>
<dbReference type="EMBL" id="JACSPV010000046">
    <property type="protein sequence ID" value="MBD8007083.1"/>
    <property type="molecule type" value="Genomic_DNA"/>
</dbReference>
<dbReference type="Proteomes" id="UP000648182">
    <property type="component" value="Unassembled WGS sequence"/>
</dbReference>
<keyword evidence="1" id="KW-0472">Membrane</keyword>
<feature type="transmembrane region" description="Helical" evidence="1">
    <location>
        <begin position="55"/>
        <end position="78"/>
    </location>
</feature>
<keyword evidence="3" id="KW-1185">Reference proteome</keyword>
<name>A0ABR8VQR4_9BACI</name>
<sequence>MFFIILFAVLISTLLGIIHYLRKRKVFAAVPFFIMFLGFGTILVSIFFPGGFEGMAIGFLGFTIGILGLIWLIVYMIVKKFTAQRSG</sequence>
<gene>
    <name evidence="2" type="ORF">H9631_18635</name>
</gene>
<comment type="caution">
    <text evidence="2">The sequence shown here is derived from an EMBL/GenBank/DDBJ whole genome shotgun (WGS) entry which is preliminary data.</text>
</comment>
<dbReference type="RefSeq" id="WP_191815499.1">
    <property type="nucleotide sequence ID" value="NZ_JACSPV010000046.1"/>
</dbReference>
<proteinExistence type="predicted"/>
<reference evidence="2 3" key="1">
    <citation type="submission" date="2020-08" db="EMBL/GenBank/DDBJ databases">
        <title>A Genomic Blueprint of the Chicken Gut Microbiome.</title>
        <authorList>
            <person name="Gilroy R."/>
            <person name="Ravi A."/>
            <person name="Getino M."/>
            <person name="Pursley I."/>
            <person name="Horton D.L."/>
            <person name="Alikhan N.-F."/>
            <person name="Baker D."/>
            <person name="Gharbi K."/>
            <person name="Hall N."/>
            <person name="Watson M."/>
            <person name="Adriaenssens E.M."/>
            <person name="Foster-Nyarko E."/>
            <person name="Jarju S."/>
            <person name="Secka A."/>
            <person name="Antonio M."/>
            <person name="Oren A."/>
            <person name="Chaudhuri R."/>
            <person name="La Ragione R.M."/>
            <person name="Hildebrand F."/>
            <person name="Pallen M.J."/>
        </authorList>
    </citation>
    <scope>NUCLEOTIDE SEQUENCE [LARGE SCALE GENOMIC DNA]</scope>
    <source>
        <strain evidence="2 3">Sa1BUA2</strain>
    </source>
</reference>
<evidence type="ECO:0008006" key="4">
    <source>
        <dbReference type="Google" id="ProtNLM"/>
    </source>
</evidence>
<evidence type="ECO:0000313" key="2">
    <source>
        <dbReference type="EMBL" id="MBD8007083.1"/>
    </source>
</evidence>